<evidence type="ECO:0000313" key="3">
    <source>
        <dbReference type="EMBL" id="KAG0325854.1"/>
    </source>
</evidence>
<dbReference type="GO" id="GO:0070971">
    <property type="term" value="C:endoplasmic reticulum exit site"/>
    <property type="evidence" value="ECO:0007669"/>
    <property type="project" value="TreeGrafter"/>
</dbReference>
<dbReference type="SMART" id="SM00666">
    <property type="entry name" value="PB1"/>
    <property type="match status" value="1"/>
</dbReference>
<dbReference type="EMBL" id="JAAAIP010000100">
    <property type="protein sequence ID" value="KAG0325854.1"/>
    <property type="molecule type" value="Genomic_DNA"/>
</dbReference>
<feature type="region of interest" description="Disordered" evidence="1">
    <location>
        <begin position="202"/>
        <end position="483"/>
    </location>
</feature>
<accession>A0A9P6UYM6</accession>
<dbReference type="InterPro" id="IPR053793">
    <property type="entry name" value="PB1-like"/>
</dbReference>
<dbReference type="OrthoDB" id="1594986at2759"/>
<sequence>MASYESLRKLTIGDKPVVIKFKCAGTNLRVPIAQVPTFNELCFIVQRLFRSEVSADLDNLVLRYQDDDGDLITIQDDADISHAISLSSVLRLTVNDKITHPVVLPLEDLPKRLASMDEKQTVAAVTASLVDLHAWIGRAIQVIQSQHPTSSTIVKASGRAGENGSNTVLREKTEAATALESKPLVLSAESLDQLLEPRKSLLARQTSVSSQASSSMHNAQSPPLRSQPAPSQPTLTNVGTQLQQQQQQWTPQPVQLSNGLQPPQQQQQQSTHPSPAPANVTPAQSYPQQQQQYNQAHAIQQQQPQPQQPQQQQPQPQPQPQPQQVVPAQVQPQQQYNQYAAPQQQPVQNQAQIQRQSITPQQQQQYALQNQPYTPVQQSQGQGQGYAPPQQQQQQPPQQQQVPTQQQQTPYLQSQPSPAAFATNPFGQQQQPQQQYPAQAMFSPGSAINPNGSAPFTRSNSVYVPQQQQQQQQQQQHQLTGHR</sequence>
<dbReference type="Pfam" id="PF00564">
    <property type="entry name" value="PB1"/>
    <property type="match status" value="1"/>
</dbReference>
<dbReference type="InterPro" id="IPR000270">
    <property type="entry name" value="PB1_dom"/>
</dbReference>
<dbReference type="PROSITE" id="PS51745">
    <property type="entry name" value="PB1"/>
    <property type="match status" value="1"/>
</dbReference>
<dbReference type="Proteomes" id="UP000738325">
    <property type="component" value="Unassembled WGS sequence"/>
</dbReference>
<dbReference type="InterPro" id="IPR033512">
    <property type="entry name" value="TFG"/>
</dbReference>
<feature type="compositionally biased region" description="Polar residues" evidence="1">
    <location>
        <begin position="228"/>
        <end position="239"/>
    </location>
</feature>
<gene>
    <name evidence="3" type="ORF">BGZ99_000120</name>
</gene>
<organism evidence="3 4">
    <name type="scientific">Dissophora globulifera</name>
    <dbReference type="NCBI Taxonomy" id="979702"/>
    <lineage>
        <taxon>Eukaryota</taxon>
        <taxon>Fungi</taxon>
        <taxon>Fungi incertae sedis</taxon>
        <taxon>Mucoromycota</taxon>
        <taxon>Mortierellomycotina</taxon>
        <taxon>Mortierellomycetes</taxon>
        <taxon>Mortierellales</taxon>
        <taxon>Mortierellaceae</taxon>
        <taxon>Dissophora</taxon>
    </lineage>
</organism>
<feature type="compositionally biased region" description="Low complexity" evidence="1">
    <location>
        <begin position="203"/>
        <end position="221"/>
    </location>
</feature>
<dbReference type="GO" id="GO:0042802">
    <property type="term" value="F:identical protein binding"/>
    <property type="evidence" value="ECO:0007669"/>
    <property type="project" value="InterPro"/>
</dbReference>
<proteinExistence type="predicted"/>
<evidence type="ECO:0000313" key="4">
    <source>
        <dbReference type="Proteomes" id="UP000738325"/>
    </source>
</evidence>
<name>A0A9P6UYM6_9FUNG</name>
<feature type="compositionally biased region" description="Low complexity" evidence="1">
    <location>
        <begin position="240"/>
        <end position="269"/>
    </location>
</feature>
<dbReference type="GO" id="GO:0048208">
    <property type="term" value="P:COPII vesicle coating"/>
    <property type="evidence" value="ECO:0007669"/>
    <property type="project" value="InterPro"/>
</dbReference>
<protein>
    <recommendedName>
        <fullName evidence="2">PB1 domain-containing protein</fullName>
    </recommendedName>
</protein>
<reference evidence="3" key="1">
    <citation type="journal article" date="2020" name="Fungal Divers.">
        <title>Resolving the Mortierellaceae phylogeny through synthesis of multi-gene phylogenetics and phylogenomics.</title>
        <authorList>
            <person name="Vandepol N."/>
            <person name="Liber J."/>
            <person name="Desiro A."/>
            <person name="Na H."/>
            <person name="Kennedy M."/>
            <person name="Barry K."/>
            <person name="Grigoriev I.V."/>
            <person name="Miller A.N."/>
            <person name="O'Donnell K."/>
            <person name="Stajich J.E."/>
            <person name="Bonito G."/>
        </authorList>
    </citation>
    <scope>NUCLEOTIDE SEQUENCE</scope>
    <source>
        <strain evidence="3">REB-010B</strain>
    </source>
</reference>
<feature type="compositionally biased region" description="Low complexity" evidence="1">
    <location>
        <begin position="322"/>
        <end position="418"/>
    </location>
</feature>
<evidence type="ECO:0000256" key="1">
    <source>
        <dbReference type="SAM" id="MobiDB-lite"/>
    </source>
</evidence>
<feature type="compositionally biased region" description="Low complexity" evidence="1">
    <location>
        <begin position="282"/>
        <end position="314"/>
    </location>
</feature>
<keyword evidence="4" id="KW-1185">Reference proteome</keyword>
<dbReference type="AlphaFoldDB" id="A0A9P6UYM6"/>
<dbReference type="Gene3D" id="3.10.20.90">
    <property type="entry name" value="Phosphatidylinositol 3-kinase Catalytic Subunit, Chain A, domain 1"/>
    <property type="match status" value="1"/>
</dbReference>
<feature type="compositionally biased region" description="Low complexity" evidence="1">
    <location>
        <begin position="428"/>
        <end position="440"/>
    </location>
</feature>
<evidence type="ECO:0000259" key="2">
    <source>
        <dbReference type="PROSITE" id="PS51745"/>
    </source>
</evidence>
<dbReference type="PANTHER" id="PTHR15335:SF7">
    <property type="entry name" value="PROTEIN TFG"/>
    <property type="match status" value="1"/>
</dbReference>
<feature type="compositionally biased region" description="Low complexity" evidence="1">
    <location>
        <begin position="466"/>
        <end position="483"/>
    </location>
</feature>
<dbReference type="SUPFAM" id="SSF54277">
    <property type="entry name" value="CAD &amp; PB1 domains"/>
    <property type="match status" value="1"/>
</dbReference>
<dbReference type="PANTHER" id="PTHR15335">
    <property type="entry name" value="PROTEIN TFG"/>
    <property type="match status" value="1"/>
</dbReference>
<comment type="caution">
    <text evidence="3">The sequence shown here is derived from an EMBL/GenBank/DDBJ whole genome shotgun (WGS) entry which is preliminary data.</text>
</comment>
<feature type="domain" description="PB1" evidence="2">
    <location>
        <begin position="16"/>
        <end position="97"/>
    </location>
</feature>
<feature type="compositionally biased region" description="Polar residues" evidence="1">
    <location>
        <begin position="446"/>
        <end position="465"/>
    </location>
</feature>